<dbReference type="Gene3D" id="1.10.260.40">
    <property type="entry name" value="lambda repressor-like DNA-binding domains"/>
    <property type="match status" value="1"/>
</dbReference>
<dbReference type="SUPFAM" id="SSF47413">
    <property type="entry name" value="lambda repressor-like DNA-binding domains"/>
    <property type="match status" value="1"/>
</dbReference>
<reference evidence="3" key="1">
    <citation type="journal article" date="2019" name="Int. J. Syst. Evol. Microbiol.">
        <title>The Global Catalogue of Microorganisms (GCM) 10K type strain sequencing project: providing services to taxonomists for standard genome sequencing and annotation.</title>
        <authorList>
            <consortium name="The Broad Institute Genomics Platform"/>
            <consortium name="The Broad Institute Genome Sequencing Center for Infectious Disease"/>
            <person name="Wu L."/>
            <person name="Ma J."/>
        </authorList>
    </citation>
    <scope>NUCLEOTIDE SEQUENCE [LARGE SCALE GENOMIC DNA]</scope>
    <source>
        <strain evidence="3">CCUG 63830</strain>
    </source>
</reference>
<dbReference type="SMART" id="SM00530">
    <property type="entry name" value="HTH_XRE"/>
    <property type="match status" value="1"/>
</dbReference>
<keyword evidence="3" id="KW-1185">Reference proteome</keyword>
<dbReference type="CDD" id="cd00093">
    <property type="entry name" value="HTH_XRE"/>
    <property type="match status" value="1"/>
</dbReference>
<dbReference type="InterPro" id="IPR010982">
    <property type="entry name" value="Lambda_DNA-bd_dom_sf"/>
</dbReference>
<dbReference type="Pfam" id="PF01381">
    <property type="entry name" value="HTH_3"/>
    <property type="match status" value="1"/>
</dbReference>
<accession>A0ABW1ZR49</accession>
<feature type="domain" description="HTH cro/C1-type" evidence="1">
    <location>
        <begin position="16"/>
        <end position="73"/>
    </location>
</feature>
<gene>
    <name evidence="2" type="ORF">ACFP90_23800</name>
</gene>
<sequence>MTRNVAIRRRLNPTKLIEARLAAGITTQAEMAKRIGMTRMRYGYWERAQPPVKFDFHLMSALLQELNVSFDDISDVLEAG</sequence>
<dbReference type="RefSeq" id="WP_224612002.1">
    <property type="nucleotide sequence ID" value="NZ_JAIQXV010000022.1"/>
</dbReference>
<dbReference type="EMBL" id="JBHSWB010000002">
    <property type="protein sequence ID" value="MFC6663073.1"/>
    <property type="molecule type" value="Genomic_DNA"/>
</dbReference>
<evidence type="ECO:0000313" key="2">
    <source>
        <dbReference type="EMBL" id="MFC6663073.1"/>
    </source>
</evidence>
<organism evidence="2 3">
    <name type="scientific">Deinococcus multiflagellatus</name>
    <dbReference type="NCBI Taxonomy" id="1656887"/>
    <lineage>
        <taxon>Bacteria</taxon>
        <taxon>Thermotogati</taxon>
        <taxon>Deinococcota</taxon>
        <taxon>Deinococci</taxon>
        <taxon>Deinococcales</taxon>
        <taxon>Deinococcaceae</taxon>
        <taxon>Deinococcus</taxon>
    </lineage>
</organism>
<dbReference type="Proteomes" id="UP001596317">
    <property type="component" value="Unassembled WGS sequence"/>
</dbReference>
<evidence type="ECO:0000259" key="1">
    <source>
        <dbReference type="PROSITE" id="PS50943"/>
    </source>
</evidence>
<dbReference type="InterPro" id="IPR001387">
    <property type="entry name" value="Cro/C1-type_HTH"/>
</dbReference>
<name>A0ABW1ZR49_9DEIO</name>
<proteinExistence type="predicted"/>
<evidence type="ECO:0000313" key="3">
    <source>
        <dbReference type="Proteomes" id="UP001596317"/>
    </source>
</evidence>
<dbReference type="PROSITE" id="PS50943">
    <property type="entry name" value="HTH_CROC1"/>
    <property type="match status" value="1"/>
</dbReference>
<comment type="caution">
    <text evidence="2">The sequence shown here is derived from an EMBL/GenBank/DDBJ whole genome shotgun (WGS) entry which is preliminary data.</text>
</comment>
<protein>
    <submittedName>
        <fullName evidence="2">Helix-turn-helix transcriptional regulator</fullName>
    </submittedName>
</protein>